<proteinExistence type="predicted"/>
<feature type="transmembrane region" description="Helical" evidence="1">
    <location>
        <begin position="12"/>
        <end position="30"/>
    </location>
</feature>
<feature type="transmembrane region" description="Helical" evidence="1">
    <location>
        <begin position="183"/>
        <end position="202"/>
    </location>
</feature>
<sequence>MHQNSFGGRLFFLCFSIVINTFFNALSVVTNMGSAVWTASATNLSEWSGFSLGNVLMMMGVIVAIANLLLIQKFDYLRLIRNLLFVFPFSYLLQFWRDWFVSIGVPSMALAWKIILDIIAIVGVSLAVSLYQRSNLIIHPNDDLPYILRFKFMHGNSVLSQWTSNIPPILIIIISAIATHKLYAVNIGTVLSVAFQGYLIGWGDQHFFRGLKHHVNF</sequence>
<dbReference type="RefSeq" id="WP_137602578.1">
    <property type="nucleotide sequence ID" value="NZ_BJEB01000060.1"/>
</dbReference>
<organism evidence="2 3">
    <name type="scientific">Paucilactobacillus nenjiangensis</name>
    <dbReference type="NCBI Taxonomy" id="1296540"/>
    <lineage>
        <taxon>Bacteria</taxon>
        <taxon>Bacillati</taxon>
        <taxon>Bacillota</taxon>
        <taxon>Bacilli</taxon>
        <taxon>Lactobacillales</taxon>
        <taxon>Lactobacillaceae</taxon>
        <taxon>Paucilactobacillus</taxon>
    </lineage>
</organism>
<dbReference type="EMBL" id="CP043939">
    <property type="protein sequence ID" value="QER66703.1"/>
    <property type="molecule type" value="Genomic_DNA"/>
</dbReference>
<evidence type="ECO:0000313" key="3">
    <source>
        <dbReference type="Proteomes" id="UP000325295"/>
    </source>
</evidence>
<gene>
    <name evidence="2" type="ORF">F0161_01690</name>
</gene>
<accession>A0A5P1WZN2</accession>
<evidence type="ECO:0008006" key="4">
    <source>
        <dbReference type="Google" id="ProtNLM"/>
    </source>
</evidence>
<dbReference type="KEGG" id="lnn:F0161_01690"/>
<feature type="transmembrane region" description="Helical" evidence="1">
    <location>
        <begin position="50"/>
        <end position="70"/>
    </location>
</feature>
<dbReference type="InterPro" id="IPR038750">
    <property type="entry name" value="YczE/YyaS-like"/>
</dbReference>
<name>A0A5P1WZN2_9LACO</name>
<keyword evidence="1" id="KW-0472">Membrane</keyword>
<feature type="transmembrane region" description="Helical" evidence="1">
    <location>
        <begin position="109"/>
        <end position="131"/>
    </location>
</feature>
<keyword evidence="1" id="KW-1133">Transmembrane helix</keyword>
<dbReference type="AlphaFoldDB" id="A0A5P1WZN2"/>
<keyword evidence="3" id="KW-1185">Reference proteome</keyword>
<reference evidence="2 3" key="1">
    <citation type="submission" date="2019-09" db="EMBL/GenBank/DDBJ databases">
        <title>Complete Genome Sequence of Lactobacillus nenjiangensis SH-Y15, isolated from sauerkraut.</title>
        <authorList>
            <person name="Yang H."/>
        </authorList>
    </citation>
    <scope>NUCLEOTIDE SEQUENCE [LARGE SCALE GENOMIC DNA]</scope>
    <source>
        <strain evidence="2 3">SH-Y15</strain>
    </source>
</reference>
<dbReference type="Proteomes" id="UP000325295">
    <property type="component" value="Chromosome"/>
</dbReference>
<dbReference type="OrthoDB" id="3237813at2"/>
<protein>
    <recommendedName>
        <fullName evidence="4">Sugar specific permease</fullName>
    </recommendedName>
</protein>
<evidence type="ECO:0000313" key="2">
    <source>
        <dbReference type="EMBL" id="QER66703.1"/>
    </source>
</evidence>
<keyword evidence="1" id="KW-0812">Transmembrane</keyword>
<evidence type="ECO:0000256" key="1">
    <source>
        <dbReference type="SAM" id="Phobius"/>
    </source>
</evidence>
<dbReference type="Pfam" id="PF19700">
    <property type="entry name" value="DUF6198"/>
    <property type="match status" value="1"/>
</dbReference>
<feature type="transmembrane region" description="Helical" evidence="1">
    <location>
        <begin position="79"/>
        <end position="97"/>
    </location>
</feature>